<organism evidence="1 2">
    <name type="scientific">Rhododendron molle</name>
    <name type="common">Chinese azalea</name>
    <name type="synonym">Azalea mollis</name>
    <dbReference type="NCBI Taxonomy" id="49168"/>
    <lineage>
        <taxon>Eukaryota</taxon>
        <taxon>Viridiplantae</taxon>
        <taxon>Streptophyta</taxon>
        <taxon>Embryophyta</taxon>
        <taxon>Tracheophyta</taxon>
        <taxon>Spermatophyta</taxon>
        <taxon>Magnoliopsida</taxon>
        <taxon>eudicotyledons</taxon>
        <taxon>Gunneridae</taxon>
        <taxon>Pentapetalae</taxon>
        <taxon>asterids</taxon>
        <taxon>Ericales</taxon>
        <taxon>Ericaceae</taxon>
        <taxon>Ericoideae</taxon>
        <taxon>Rhodoreae</taxon>
        <taxon>Rhododendron</taxon>
    </lineage>
</organism>
<reference evidence="1" key="1">
    <citation type="submission" date="2022-02" db="EMBL/GenBank/DDBJ databases">
        <title>Plant Genome Project.</title>
        <authorList>
            <person name="Zhang R.-G."/>
        </authorList>
    </citation>
    <scope>NUCLEOTIDE SEQUENCE</scope>
    <source>
        <strain evidence="1">AT1</strain>
    </source>
</reference>
<sequence>MLHQSINGIPINITDAQKPKLPKIQTTNSNWFDCIAANPVTGRLEAAGALWNLSFDDERNPEAIAAAGGVEALGKQPRHVYCRLCDLKVSLAQSCPIGSRVLKENAAGALWGLAISEENSIAIGQCGGVAPLIALVHSAAQSVHETAAGALWNLAFNPGNALCIVEEGGVPALVHVCSCSPSKMARFMAALAMAYMFDGRMDEFVLIGTSSESTSRSSSIEMAKGKAMKSIKSFLRSFFDPQTFAAAAASASLAPLWQVAESSHIQEAGHLRCSYVYMSKKIRHINSSFYLFNYSWPCYEILLPQSRHVPYLHLSSSRHAPHHVALLWDAGAPRLLRVAAAAAAATAP</sequence>
<proteinExistence type="predicted"/>
<comment type="caution">
    <text evidence="1">The sequence shown here is derived from an EMBL/GenBank/DDBJ whole genome shotgun (WGS) entry which is preliminary data.</text>
</comment>
<accession>A0ACC0MXW9</accession>
<gene>
    <name evidence="1" type="ORF">RHMOL_Rhmol07G0042100</name>
</gene>
<keyword evidence="2" id="KW-1185">Reference proteome</keyword>
<dbReference type="EMBL" id="CM046394">
    <property type="protein sequence ID" value="KAI8545464.1"/>
    <property type="molecule type" value="Genomic_DNA"/>
</dbReference>
<evidence type="ECO:0000313" key="1">
    <source>
        <dbReference type="EMBL" id="KAI8545464.1"/>
    </source>
</evidence>
<protein>
    <submittedName>
        <fullName evidence="1">Uncharacterized protein</fullName>
    </submittedName>
</protein>
<dbReference type="Proteomes" id="UP001062846">
    <property type="component" value="Chromosome 7"/>
</dbReference>
<evidence type="ECO:0000313" key="2">
    <source>
        <dbReference type="Proteomes" id="UP001062846"/>
    </source>
</evidence>
<name>A0ACC0MXW9_RHOML</name>